<feature type="compositionally biased region" description="Basic and acidic residues" evidence="2">
    <location>
        <begin position="118"/>
        <end position="129"/>
    </location>
</feature>
<dbReference type="PANTHER" id="PTHR30204:SF58">
    <property type="entry name" value="HTH-TYPE TRANSCRIPTIONAL REGULATOR YFMP"/>
    <property type="match status" value="1"/>
</dbReference>
<dbReference type="Proteomes" id="UP000465361">
    <property type="component" value="Unassembled WGS sequence"/>
</dbReference>
<dbReference type="CDD" id="cd04766">
    <property type="entry name" value="HTH_HspR"/>
    <property type="match status" value="1"/>
</dbReference>
<sequence length="157" mass="17433">MYGTFVYVSTSKSRSKTEQQSATQEPSRSARGVYGISVASELSGIGPQTLRLYERWGLLSPSRTAGGTRRYSDDDLDRLKQISELVDQGVNLAGIARILDLESRNSQLESHNTQLRLDNARLRADHKESASTTRPKKGRRGSANEGGRNNRANRRNP</sequence>
<evidence type="ECO:0000313" key="4">
    <source>
        <dbReference type="EMBL" id="GFG72843.1"/>
    </source>
</evidence>
<feature type="region of interest" description="Disordered" evidence="2">
    <location>
        <begin position="105"/>
        <end position="157"/>
    </location>
</feature>
<evidence type="ECO:0000259" key="3">
    <source>
        <dbReference type="PROSITE" id="PS50937"/>
    </source>
</evidence>
<accession>A0A7I9XS68</accession>
<dbReference type="InterPro" id="IPR009061">
    <property type="entry name" value="DNA-bd_dom_put_sf"/>
</dbReference>
<feature type="domain" description="HTH merR-type" evidence="3">
    <location>
        <begin position="33"/>
        <end position="101"/>
    </location>
</feature>
<gene>
    <name evidence="4" type="ORF">MBOT_02080</name>
</gene>
<dbReference type="InterPro" id="IPR047057">
    <property type="entry name" value="MerR_fam"/>
</dbReference>
<dbReference type="Pfam" id="PF13411">
    <property type="entry name" value="MerR_1"/>
    <property type="match status" value="1"/>
</dbReference>
<feature type="compositionally biased region" description="Polar residues" evidence="2">
    <location>
        <begin position="105"/>
        <end position="116"/>
    </location>
</feature>
<feature type="compositionally biased region" description="Polar residues" evidence="2">
    <location>
        <begin position="9"/>
        <end position="27"/>
    </location>
</feature>
<dbReference type="GO" id="GO:0003700">
    <property type="term" value="F:DNA-binding transcription factor activity"/>
    <property type="evidence" value="ECO:0007669"/>
    <property type="project" value="InterPro"/>
</dbReference>
<evidence type="ECO:0000256" key="1">
    <source>
        <dbReference type="ARBA" id="ARBA00023125"/>
    </source>
</evidence>
<name>A0A7I9XS68_9MYCO</name>
<dbReference type="SUPFAM" id="SSF46955">
    <property type="entry name" value="Putative DNA-binding domain"/>
    <property type="match status" value="1"/>
</dbReference>
<organism evidence="4 5">
    <name type="scientific">Mycobacterium botniense</name>
    <dbReference type="NCBI Taxonomy" id="84962"/>
    <lineage>
        <taxon>Bacteria</taxon>
        <taxon>Bacillati</taxon>
        <taxon>Actinomycetota</taxon>
        <taxon>Actinomycetes</taxon>
        <taxon>Mycobacteriales</taxon>
        <taxon>Mycobacteriaceae</taxon>
        <taxon>Mycobacterium</taxon>
    </lineage>
</organism>
<dbReference type="EMBL" id="BLKW01000002">
    <property type="protein sequence ID" value="GFG72843.1"/>
    <property type="molecule type" value="Genomic_DNA"/>
</dbReference>
<dbReference type="PROSITE" id="PS50937">
    <property type="entry name" value="HTH_MERR_2"/>
    <property type="match status" value="1"/>
</dbReference>
<dbReference type="AlphaFoldDB" id="A0A7I9XS68"/>
<feature type="region of interest" description="Disordered" evidence="2">
    <location>
        <begin position="9"/>
        <end position="29"/>
    </location>
</feature>
<evidence type="ECO:0000313" key="5">
    <source>
        <dbReference type="Proteomes" id="UP000465361"/>
    </source>
</evidence>
<dbReference type="SMART" id="SM00422">
    <property type="entry name" value="HTH_MERR"/>
    <property type="match status" value="1"/>
</dbReference>
<protein>
    <recommendedName>
        <fullName evidence="3">HTH merR-type domain-containing protein</fullName>
    </recommendedName>
</protein>
<evidence type="ECO:0000256" key="2">
    <source>
        <dbReference type="SAM" id="MobiDB-lite"/>
    </source>
</evidence>
<dbReference type="PRINTS" id="PR00040">
    <property type="entry name" value="HTHMERR"/>
</dbReference>
<proteinExistence type="predicted"/>
<keyword evidence="5" id="KW-1185">Reference proteome</keyword>
<reference evidence="4 5" key="1">
    <citation type="journal article" date="2019" name="Emerg. Microbes Infect.">
        <title>Comprehensive subspecies identification of 175 nontuberculous mycobacteria species based on 7547 genomic profiles.</title>
        <authorList>
            <person name="Matsumoto Y."/>
            <person name="Kinjo T."/>
            <person name="Motooka D."/>
            <person name="Nabeya D."/>
            <person name="Jung N."/>
            <person name="Uechi K."/>
            <person name="Horii T."/>
            <person name="Iida T."/>
            <person name="Fujita J."/>
            <person name="Nakamura S."/>
        </authorList>
    </citation>
    <scope>NUCLEOTIDE SEQUENCE [LARGE SCALE GENOMIC DNA]</scope>
    <source>
        <strain evidence="4 5">JCM 17322</strain>
    </source>
</reference>
<comment type="caution">
    <text evidence="4">The sequence shown here is derived from an EMBL/GenBank/DDBJ whole genome shotgun (WGS) entry which is preliminary data.</text>
</comment>
<keyword evidence="1" id="KW-0238">DNA-binding</keyword>
<dbReference type="PANTHER" id="PTHR30204">
    <property type="entry name" value="REDOX-CYCLING DRUG-SENSING TRANSCRIPTIONAL ACTIVATOR SOXR"/>
    <property type="match status" value="1"/>
</dbReference>
<dbReference type="Gene3D" id="1.10.1660.10">
    <property type="match status" value="1"/>
</dbReference>
<dbReference type="InterPro" id="IPR000551">
    <property type="entry name" value="MerR-type_HTH_dom"/>
</dbReference>
<feature type="compositionally biased region" description="Low complexity" evidence="2">
    <location>
        <begin position="141"/>
        <end position="150"/>
    </location>
</feature>
<dbReference type="GO" id="GO:0003677">
    <property type="term" value="F:DNA binding"/>
    <property type="evidence" value="ECO:0007669"/>
    <property type="project" value="UniProtKB-KW"/>
</dbReference>